<accession>A0ABD2QBN9</accession>
<evidence type="ECO:0000256" key="2">
    <source>
        <dbReference type="ARBA" id="ARBA00006164"/>
    </source>
</evidence>
<dbReference type="Proteomes" id="UP001626550">
    <property type="component" value="Unassembled WGS sequence"/>
</dbReference>
<evidence type="ECO:0000256" key="8">
    <source>
        <dbReference type="SAM" id="MobiDB-lite"/>
    </source>
</evidence>
<reference evidence="9 10" key="1">
    <citation type="submission" date="2024-11" db="EMBL/GenBank/DDBJ databases">
        <title>Adaptive evolution of stress response genes in parasites aligns with host niche diversity.</title>
        <authorList>
            <person name="Hahn C."/>
            <person name="Resl P."/>
        </authorList>
    </citation>
    <scope>NUCLEOTIDE SEQUENCE [LARGE SCALE GENOMIC DNA]</scope>
    <source>
        <strain evidence="9">EGGRZ-B1_66</strain>
        <tissue evidence="9">Body</tissue>
    </source>
</reference>
<keyword evidence="4 7" id="KW-0747">Spliceosome</keyword>
<evidence type="ECO:0000256" key="1">
    <source>
        <dbReference type="ARBA" id="ARBA00004123"/>
    </source>
</evidence>
<comment type="similarity">
    <text evidence="2 7">Belongs to the PRP38 family.</text>
</comment>
<feature type="compositionally biased region" description="Basic and acidic residues" evidence="8">
    <location>
        <begin position="221"/>
        <end position="242"/>
    </location>
</feature>
<dbReference type="Pfam" id="PF03371">
    <property type="entry name" value="PRP38"/>
    <property type="match status" value="1"/>
</dbReference>
<dbReference type="GO" id="GO:0005681">
    <property type="term" value="C:spliceosomal complex"/>
    <property type="evidence" value="ECO:0007669"/>
    <property type="project" value="UniProtKB-KW"/>
</dbReference>
<dbReference type="AlphaFoldDB" id="A0ABD2QBN9"/>
<feature type="region of interest" description="Disordered" evidence="8">
    <location>
        <begin position="216"/>
        <end position="242"/>
    </location>
</feature>
<dbReference type="GO" id="GO:0000398">
    <property type="term" value="P:mRNA splicing, via spliceosome"/>
    <property type="evidence" value="ECO:0007669"/>
    <property type="project" value="UniProtKB-UniRule"/>
</dbReference>
<name>A0ABD2QBN9_9PLAT</name>
<comment type="function">
    <text evidence="7">Required for pre-mRNA splicing.</text>
</comment>
<dbReference type="InterPro" id="IPR005037">
    <property type="entry name" value="PRP38"/>
</dbReference>
<evidence type="ECO:0000313" key="10">
    <source>
        <dbReference type="Proteomes" id="UP001626550"/>
    </source>
</evidence>
<evidence type="ECO:0000256" key="5">
    <source>
        <dbReference type="ARBA" id="ARBA00023187"/>
    </source>
</evidence>
<sequence length="242" mass="27928">MEALVTQQLPTQEVSHEAKKPKVLKTWGNQQTMNLNPLIHSNIVQSHYWKVDLKEITSWQQTVDEIYNCVTHLEPWERGSRVKGMSTGGGVRGVGVKGIVSTAFTLMYKLFTIKMTRNQLHALLDHPDSPYIRGVGFLFIRYCIPPEEQWDWVSPYLADDFDIDCKAGGGEVITIGQMVEIFFTKLDWYDTKFPRFPVLVQKNIEKNLKLWIQENRPAKPSKSESEDKESGENLRIREKDSK</sequence>
<keyword evidence="10" id="KW-1185">Reference proteome</keyword>
<proteinExistence type="inferred from homology"/>
<comment type="caution">
    <text evidence="9">The sequence shown here is derived from an EMBL/GenBank/DDBJ whole genome shotgun (WGS) entry which is preliminary data.</text>
</comment>
<evidence type="ECO:0000256" key="3">
    <source>
        <dbReference type="ARBA" id="ARBA00022664"/>
    </source>
</evidence>
<evidence type="ECO:0000256" key="7">
    <source>
        <dbReference type="RuleBase" id="RU367025"/>
    </source>
</evidence>
<keyword evidence="3 7" id="KW-0507">mRNA processing</keyword>
<evidence type="ECO:0000256" key="6">
    <source>
        <dbReference type="ARBA" id="ARBA00023242"/>
    </source>
</evidence>
<evidence type="ECO:0000256" key="4">
    <source>
        <dbReference type="ARBA" id="ARBA00022728"/>
    </source>
</evidence>
<evidence type="ECO:0000313" key="9">
    <source>
        <dbReference type="EMBL" id="KAL3316966.1"/>
    </source>
</evidence>
<gene>
    <name evidence="9" type="primary">PRPF38B</name>
    <name evidence="9" type="ORF">Ciccas_004384</name>
</gene>
<protein>
    <recommendedName>
        <fullName evidence="7">Pre-mRNA-splicing factor 38</fullName>
    </recommendedName>
</protein>
<keyword evidence="6 7" id="KW-0539">Nucleus</keyword>
<keyword evidence="5 7" id="KW-0508">mRNA splicing</keyword>
<dbReference type="EMBL" id="JBJKFK010000455">
    <property type="protein sequence ID" value="KAL3316966.1"/>
    <property type="molecule type" value="Genomic_DNA"/>
</dbReference>
<comment type="subcellular location">
    <subcellularLocation>
        <location evidence="1 7">Nucleus</location>
    </subcellularLocation>
</comment>
<organism evidence="9 10">
    <name type="scientific">Cichlidogyrus casuarinus</name>
    <dbReference type="NCBI Taxonomy" id="1844966"/>
    <lineage>
        <taxon>Eukaryota</taxon>
        <taxon>Metazoa</taxon>
        <taxon>Spiralia</taxon>
        <taxon>Lophotrochozoa</taxon>
        <taxon>Platyhelminthes</taxon>
        <taxon>Monogenea</taxon>
        <taxon>Monopisthocotylea</taxon>
        <taxon>Dactylogyridea</taxon>
        <taxon>Ancyrocephalidae</taxon>
        <taxon>Cichlidogyrus</taxon>
    </lineage>
</organism>
<dbReference type="PANTHER" id="PTHR23142">
    <property type="entry name" value="PRE-MRNA-SPLICING FACTOR 38A-RELATED"/>
    <property type="match status" value="1"/>
</dbReference>